<dbReference type="Pfam" id="PF00075">
    <property type="entry name" value="RNase_H"/>
    <property type="match status" value="1"/>
</dbReference>
<evidence type="ECO:0000313" key="3">
    <source>
        <dbReference type="Proteomes" id="UP000023152"/>
    </source>
</evidence>
<comment type="caution">
    <text evidence="2">The sequence shown here is derived from an EMBL/GenBank/DDBJ whole genome shotgun (WGS) entry which is preliminary data.</text>
</comment>
<proteinExistence type="predicted"/>
<organism evidence="2 3">
    <name type="scientific">Reticulomyxa filosa</name>
    <dbReference type="NCBI Taxonomy" id="46433"/>
    <lineage>
        <taxon>Eukaryota</taxon>
        <taxon>Sar</taxon>
        <taxon>Rhizaria</taxon>
        <taxon>Retaria</taxon>
        <taxon>Foraminifera</taxon>
        <taxon>Monothalamids</taxon>
        <taxon>Reticulomyxidae</taxon>
        <taxon>Reticulomyxa</taxon>
    </lineage>
</organism>
<dbReference type="AlphaFoldDB" id="X6MCE5"/>
<evidence type="ECO:0000259" key="1">
    <source>
        <dbReference type="Pfam" id="PF00075"/>
    </source>
</evidence>
<dbReference type="GO" id="GO:0004523">
    <property type="term" value="F:RNA-DNA hybrid ribonuclease activity"/>
    <property type="evidence" value="ECO:0007669"/>
    <property type="project" value="InterPro"/>
</dbReference>
<evidence type="ECO:0000313" key="2">
    <source>
        <dbReference type="EMBL" id="ETO10710.1"/>
    </source>
</evidence>
<gene>
    <name evidence="2" type="ORF">RFI_26668</name>
</gene>
<dbReference type="OrthoDB" id="411823at2759"/>
<dbReference type="InterPro" id="IPR036397">
    <property type="entry name" value="RNaseH_sf"/>
</dbReference>
<dbReference type="Proteomes" id="UP000023152">
    <property type="component" value="Unassembled WGS sequence"/>
</dbReference>
<protein>
    <recommendedName>
        <fullName evidence="1">RNase H type-1 domain-containing protein</fullName>
    </recommendedName>
</protein>
<feature type="domain" description="RNase H type-1" evidence="1">
    <location>
        <begin position="52"/>
        <end position="121"/>
    </location>
</feature>
<dbReference type="GO" id="GO:0003676">
    <property type="term" value="F:nucleic acid binding"/>
    <property type="evidence" value="ECO:0007669"/>
    <property type="project" value="InterPro"/>
</dbReference>
<dbReference type="InterPro" id="IPR012337">
    <property type="entry name" value="RNaseH-like_sf"/>
</dbReference>
<feature type="non-terminal residue" evidence="2">
    <location>
        <position position="1"/>
    </location>
</feature>
<dbReference type="Gene3D" id="3.30.420.10">
    <property type="entry name" value="Ribonuclease H-like superfamily/Ribonuclease H"/>
    <property type="match status" value="1"/>
</dbReference>
<keyword evidence="3" id="KW-1185">Reference proteome</keyword>
<sequence>PDQYTQIAKIPYPIKSPFNKWIEPTQEEILNTLDEKMIAIFVDGTANQIHGKDKRIVILSNCKFAVNAIHNKCNSDTYNFSISDCQRLMKELGENDVPEIYWIKGHFGVTGNERADFVAKIARFQAEFDQPENEMEPHKCYKQYLRNLIEAQSFEKIILHRLDAHERRYLCRIITGKVGLNSLLYKIKVAKSPVCK</sequence>
<dbReference type="SUPFAM" id="SSF53098">
    <property type="entry name" value="Ribonuclease H-like"/>
    <property type="match status" value="1"/>
</dbReference>
<dbReference type="EMBL" id="ASPP01023218">
    <property type="protein sequence ID" value="ETO10710.1"/>
    <property type="molecule type" value="Genomic_DNA"/>
</dbReference>
<accession>X6MCE5</accession>
<name>X6MCE5_RETFI</name>
<reference evidence="2 3" key="1">
    <citation type="journal article" date="2013" name="Curr. Biol.">
        <title>The Genome of the Foraminiferan Reticulomyxa filosa.</title>
        <authorList>
            <person name="Glockner G."/>
            <person name="Hulsmann N."/>
            <person name="Schleicher M."/>
            <person name="Noegel A.A."/>
            <person name="Eichinger L."/>
            <person name="Gallinger C."/>
            <person name="Pawlowski J."/>
            <person name="Sierra R."/>
            <person name="Euteneuer U."/>
            <person name="Pillet L."/>
            <person name="Moustafa A."/>
            <person name="Platzer M."/>
            <person name="Groth M."/>
            <person name="Szafranski K."/>
            <person name="Schliwa M."/>
        </authorList>
    </citation>
    <scope>NUCLEOTIDE SEQUENCE [LARGE SCALE GENOMIC DNA]</scope>
</reference>
<dbReference type="InterPro" id="IPR002156">
    <property type="entry name" value="RNaseH_domain"/>
</dbReference>